<gene>
    <name evidence="1" type="primary">Acey_s0675.g1426</name>
    <name evidence="1" type="ORF">Y032_0675g1426</name>
</gene>
<evidence type="ECO:0000313" key="1">
    <source>
        <dbReference type="EMBL" id="EYC39111.1"/>
    </source>
</evidence>
<name>A0A016WHP0_9BILA</name>
<evidence type="ECO:0000313" key="2">
    <source>
        <dbReference type="Proteomes" id="UP000024635"/>
    </source>
</evidence>
<proteinExistence type="predicted"/>
<reference evidence="2" key="1">
    <citation type="journal article" date="2015" name="Nat. Genet.">
        <title>The genome and transcriptome of the zoonotic hookworm Ancylostoma ceylanicum identify infection-specific gene families.</title>
        <authorList>
            <person name="Schwarz E.M."/>
            <person name="Hu Y."/>
            <person name="Antoshechkin I."/>
            <person name="Miller M.M."/>
            <person name="Sternberg P.W."/>
            <person name="Aroian R.V."/>
        </authorList>
    </citation>
    <scope>NUCLEOTIDE SEQUENCE</scope>
    <source>
        <strain evidence="2">HY135</strain>
    </source>
</reference>
<sequence>MRSTIPANCSLTVELLKVLVFGVYKGRSQCFVTYGFVLAPHTYHDNHSTYDNTVRRNHRLDFDGLPKLHPKVDNHDKWKLLAF</sequence>
<dbReference type="Proteomes" id="UP000024635">
    <property type="component" value="Unassembled WGS sequence"/>
</dbReference>
<protein>
    <submittedName>
        <fullName evidence="1">Uncharacterized protein</fullName>
    </submittedName>
</protein>
<dbReference type="AlphaFoldDB" id="A0A016WHP0"/>
<accession>A0A016WHP0</accession>
<dbReference type="EMBL" id="JARK01000275">
    <property type="protein sequence ID" value="EYC39111.1"/>
    <property type="molecule type" value="Genomic_DNA"/>
</dbReference>
<organism evidence="1 2">
    <name type="scientific">Ancylostoma ceylanicum</name>
    <dbReference type="NCBI Taxonomy" id="53326"/>
    <lineage>
        <taxon>Eukaryota</taxon>
        <taxon>Metazoa</taxon>
        <taxon>Ecdysozoa</taxon>
        <taxon>Nematoda</taxon>
        <taxon>Chromadorea</taxon>
        <taxon>Rhabditida</taxon>
        <taxon>Rhabditina</taxon>
        <taxon>Rhabditomorpha</taxon>
        <taxon>Strongyloidea</taxon>
        <taxon>Ancylostomatidae</taxon>
        <taxon>Ancylostomatinae</taxon>
        <taxon>Ancylostoma</taxon>
    </lineage>
</organism>
<comment type="caution">
    <text evidence="1">The sequence shown here is derived from an EMBL/GenBank/DDBJ whole genome shotgun (WGS) entry which is preliminary data.</text>
</comment>
<keyword evidence="2" id="KW-1185">Reference proteome</keyword>